<accession>A0A1G9TAK2</accession>
<dbReference type="Gene3D" id="2.40.380.10">
    <property type="entry name" value="FomD-like"/>
    <property type="match status" value="1"/>
</dbReference>
<sequence length="178" mass="19689">MTTLGVVGAVTTPQLVDVVDTISGVRSYSSGGSRTLSSCYAERWGLRIEHPTPEDPFSDSEVTWLMPELGLRLTTHRPRSRHARSSPSVLSAVRVERDQRHWQTTDLLLGLAVPGGTTARIVRSEEFAAAVAGRVLRPGDADQALRTVHRTLEELSNVNHNLTSWLTWHGIYDSWPPL</sequence>
<dbReference type="SUPFAM" id="SSF159234">
    <property type="entry name" value="FomD-like"/>
    <property type="match status" value="1"/>
</dbReference>
<dbReference type="EMBL" id="FNET01000021">
    <property type="protein sequence ID" value="SDM44125.1"/>
    <property type="molecule type" value="Genomic_DNA"/>
</dbReference>
<evidence type="ECO:0000313" key="2">
    <source>
        <dbReference type="Proteomes" id="UP000199682"/>
    </source>
</evidence>
<dbReference type="InterPro" id="IPR035930">
    <property type="entry name" value="FomD-like_sf"/>
</dbReference>
<organism evidence="1 2">
    <name type="scientific">Lentzea albidocapillata subsp. violacea</name>
    <dbReference type="NCBI Taxonomy" id="128104"/>
    <lineage>
        <taxon>Bacteria</taxon>
        <taxon>Bacillati</taxon>
        <taxon>Actinomycetota</taxon>
        <taxon>Actinomycetes</taxon>
        <taxon>Pseudonocardiales</taxon>
        <taxon>Pseudonocardiaceae</taxon>
        <taxon>Lentzea</taxon>
    </lineage>
</organism>
<protein>
    <recommendedName>
        <fullName evidence="3">DUF402 domain-containing protein</fullName>
    </recommendedName>
</protein>
<evidence type="ECO:0008006" key="3">
    <source>
        <dbReference type="Google" id="ProtNLM"/>
    </source>
</evidence>
<evidence type="ECO:0000313" key="1">
    <source>
        <dbReference type="EMBL" id="SDM44125.1"/>
    </source>
</evidence>
<dbReference type="AlphaFoldDB" id="A0A1G9TAK2"/>
<name>A0A1G9TAK2_9PSEU</name>
<proteinExistence type="predicted"/>
<reference evidence="2" key="1">
    <citation type="submission" date="2016-10" db="EMBL/GenBank/DDBJ databases">
        <authorList>
            <person name="Varghese N."/>
            <person name="Submissions S."/>
        </authorList>
    </citation>
    <scope>NUCLEOTIDE SEQUENCE [LARGE SCALE GENOMIC DNA]</scope>
    <source>
        <strain evidence="2">DSM 44796</strain>
    </source>
</reference>
<dbReference type="Proteomes" id="UP000199682">
    <property type="component" value="Unassembled WGS sequence"/>
</dbReference>
<gene>
    <name evidence="1" type="ORF">SAMN04488074_121115</name>
</gene>